<accession>A0A830F1E6</accession>
<feature type="domain" description="UspA" evidence="3">
    <location>
        <begin position="228"/>
        <end position="340"/>
    </location>
</feature>
<dbReference type="InterPro" id="IPR006016">
    <property type="entry name" value="UspA"/>
</dbReference>
<proteinExistence type="inferred from homology"/>
<dbReference type="Pfam" id="PF00582">
    <property type="entry name" value="Usp"/>
    <property type="match status" value="1"/>
</dbReference>
<evidence type="ECO:0000256" key="2">
    <source>
        <dbReference type="SAM" id="MobiDB-lite"/>
    </source>
</evidence>
<organism evidence="4 5">
    <name type="scientific">Haloarcula sebkhae</name>
    <dbReference type="NCBI Taxonomy" id="932660"/>
    <lineage>
        <taxon>Archaea</taxon>
        <taxon>Methanobacteriati</taxon>
        <taxon>Methanobacteriota</taxon>
        <taxon>Stenosarchaea group</taxon>
        <taxon>Halobacteria</taxon>
        <taxon>Halobacteriales</taxon>
        <taxon>Haloarculaceae</taxon>
        <taxon>Haloarcula</taxon>
    </lineage>
</organism>
<evidence type="ECO:0000259" key="3">
    <source>
        <dbReference type="Pfam" id="PF00582"/>
    </source>
</evidence>
<gene>
    <name evidence="4" type="ORF">GCM10009067_31790</name>
</gene>
<reference evidence="4" key="2">
    <citation type="submission" date="2020-09" db="EMBL/GenBank/DDBJ databases">
        <authorList>
            <person name="Sun Q."/>
            <person name="Ohkuma M."/>
        </authorList>
    </citation>
    <scope>NUCLEOTIDE SEQUENCE</scope>
    <source>
        <strain evidence="4">JCM 19018</strain>
    </source>
</reference>
<comment type="caution">
    <text evidence="4">The sequence shown here is derived from an EMBL/GenBank/DDBJ whole genome shotgun (WGS) entry which is preliminary data.</text>
</comment>
<sequence>MSDNSEPTSVRITVPERSSGSDDEPYLRSGPPIQSPGYRVIVPVTETLLDSYTGINVRRFLQTAVALAADNGGRVLLLGIETVTDEAELGHVREYIRTEQASQADTNPTIETLENRRTQLAEMSTLAQELTPSVPVSAAVRTVTDLTKGILAVIDDESEAAVLLPRGTSLNQSWLFKRSTIDAVLTDAECDVFVEKMGARGGENALYVPSVDEHTVAPLAESEAETIDSILLPVGAGPHSALAAEAARAVARATGASVTVFHVVPSESSAEARSDGEDLIKFAEYVLGSDIPITTTIREAADTADAIITEAESHDAVSIGAPEQKSQLEALVYGSVQETLSELDELTILMSRDSDQTMRSLYYRWKRGIEAEGGENESSK</sequence>
<protein>
    <recommendedName>
        <fullName evidence="3">UspA domain-containing protein</fullName>
    </recommendedName>
</protein>
<evidence type="ECO:0000313" key="5">
    <source>
        <dbReference type="Proteomes" id="UP000614221"/>
    </source>
</evidence>
<dbReference type="AlphaFoldDB" id="A0A830F1E6"/>
<dbReference type="RefSeq" id="WP_188979502.1">
    <property type="nucleotide sequence ID" value="NZ_BMPD01000006.1"/>
</dbReference>
<dbReference type="EMBL" id="BMPD01000006">
    <property type="protein sequence ID" value="GGK77007.1"/>
    <property type="molecule type" value="Genomic_DNA"/>
</dbReference>
<feature type="region of interest" description="Disordered" evidence="2">
    <location>
        <begin position="1"/>
        <end position="35"/>
    </location>
</feature>
<evidence type="ECO:0000313" key="4">
    <source>
        <dbReference type="EMBL" id="GGK77007.1"/>
    </source>
</evidence>
<evidence type="ECO:0000256" key="1">
    <source>
        <dbReference type="ARBA" id="ARBA00008791"/>
    </source>
</evidence>
<dbReference type="SUPFAM" id="SSF52402">
    <property type="entry name" value="Adenine nucleotide alpha hydrolases-like"/>
    <property type="match status" value="1"/>
</dbReference>
<name>A0A830F1E6_9EURY</name>
<feature type="compositionally biased region" description="Polar residues" evidence="2">
    <location>
        <begin position="1"/>
        <end position="11"/>
    </location>
</feature>
<dbReference type="Proteomes" id="UP000614221">
    <property type="component" value="Unassembled WGS sequence"/>
</dbReference>
<reference evidence="4" key="1">
    <citation type="journal article" date="2014" name="Int. J. Syst. Evol. Microbiol.">
        <title>Complete genome sequence of Corynebacterium casei LMG S-19264T (=DSM 44701T), isolated from a smear-ripened cheese.</title>
        <authorList>
            <consortium name="US DOE Joint Genome Institute (JGI-PGF)"/>
            <person name="Walter F."/>
            <person name="Albersmeier A."/>
            <person name="Kalinowski J."/>
            <person name="Ruckert C."/>
        </authorList>
    </citation>
    <scope>NUCLEOTIDE SEQUENCE</scope>
    <source>
        <strain evidence="4">JCM 19018</strain>
    </source>
</reference>
<dbReference type="PANTHER" id="PTHR46268:SF6">
    <property type="entry name" value="UNIVERSAL STRESS PROTEIN UP12"/>
    <property type="match status" value="1"/>
</dbReference>
<comment type="similarity">
    <text evidence="1">Belongs to the universal stress protein A family.</text>
</comment>
<dbReference type="OrthoDB" id="43026at2157"/>
<dbReference type="PANTHER" id="PTHR46268">
    <property type="entry name" value="STRESS RESPONSE PROTEIN NHAX"/>
    <property type="match status" value="1"/>
</dbReference>
<dbReference type="Gene3D" id="3.40.50.12370">
    <property type="match status" value="1"/>
</dbReference>